<feature type="chain" id="PRO_5015712737" description="Lipoprotein" evidence="1">
    <location>
        <begin position="25"/>
        <end position="116"/>
    </location>
</feature>
<dbReference type="RefSeq" id="WP_083221372.1">
    <property type="nucleotide sequence ID" value="NZ_MAUE01000015.1"/>
</dbReference>
<dbReference type="PROSITE" id="PS51257">
    <property type="entry name" value="PROKAR_LIPOPROTEIN"/>
    <property type="match status" value="1"/>
</dbReference>
<evidence type="ECO:0000256" key="1">
    <source>
        <dbReference type="SAM" id="SignalP"/>
    </source>
</evidence>
<dbReference type="AlphaFoldDB" id="A0A2T4G104"/>
<evidence type="ECO:0000313" key="3">
    <source>
        <dbReference type="Proteomes" id="UP000240571"/>
    </source>
</evidence>
<feature type="signal peptide" evidence="1">
    <location>
        <begin position="1"/>
        <end position="24"/>
    </location>
</feature>
<dbReference type="OrthoDB" id="6595001at2"/>
<name>A0A2T4G104_9PSED</name>
<keyword evidence="1" id="KW-0732">Signal</keyword>
<accession>A0A2T4G104</accession>
<evidence type="ECO:0000313" key="2">
    <source>
        <dbReference type="EMBL" id="PTC29368.1"/>
    </source>
</evidence>
<dbReference type="EMBL" id="PYWW01000027">
    <property type="protein sequence ID" value="PTC29368.1"/>
    <property type="molecule type" value="Genomic_DNA"/>
</dbReference>
<comment type="caution">
    <text evidence="2">The sequence shown here is derived from an EMBL/GenBank/DDBJ whole genome shotgun (WGS) entry which is preliminary data.</text>
</comment>
<sequence length="116" mass="12565">MRIFFGVATVLLLAGCSTPSDLMAQKPVSTQVSQKLPKALALCVYPAWQDYRSNAVMNETTSGFRIVAGSDTGQTDDVLDIVLSDQRNGSIIKHYQRASWSQIGRGGLSSALNRCL</sequence>
<proteinExistence type="predicted"/>
<reference evidence="2 3" key="1">
    <citation type="submission" date="2018-03" db="EMBL/GenBank/DDBJ databases">
        <title>Diversity of bacteria associated with corn roots inoculated with woodland soils in Canada, and Description of Pseudomonas aylmerense sp. nov.</title>
        <authorList>
            <person name="Tambong J.T."/>
            <person name="Xu R."/>
            <person name="Tchagang C."/>
        </authorList>
    </citation>
    <scope>NUCLEOTIDE SEQUENCE [LARGE SCALE GENOMIC DNA]</scope>
    <source>
        <strain evidence="2 3">S1E44</strain>
    </source>
</reference>
<organism evidence="2 3">
    <name type="scientific">Pseudomonas aylmerensis</name>
    <dbReference type="NCBI Taxonomy" id="1869229"/>
    <lineage>
        <taxon>Bacteria</taxon>
        <taxon>Pseudomonadati</taxon>
        <taxon>Pseudomonadota</taxon>
        <taxon>Gammaproteobacteria</taxon>
        <taxon>Pseudomonadales</taxon>
        <taxon>Pseudomonadaceae</taxon>
        <taxon>Pseudomonas</taxon>
    </lineage>
</organism>
<protein>
    <recommendedName>
        <fullName evidence="4">Lipoprotein</fullName>
    </recommendedName>
</protein>
<gene>
    <name evidence="2" type="ORF">C9382_12555</name>
</gene>
<dbReference type="Proteomes" id="UP000240571">
    <property type="component" value="Unassembled WGS sequence"/>
</dbReference>
<evidence type="ECO:0008006" key="4">
    <source>
        <dbReference type="Google" id="ProtNLM"/>
    </source>
</evidence>